<dbReference type="InterPro" id="IPR001650">
    <property type="entry name" value="Helicase_C-like"/>
</dbReference>
<dbReference type="GO" id="GO:0045003">
    <property type="term" value="P:double-strand break repair via synthesis-dependent strand annealing"/>
    <property type="evidence" value="ECO:0007669"/>
    <property type="project" value="TreeGrafter"/>
</dbReference>
<keyword evidence="4" id="KW-0067">ATP-binding</keyword>
<evidence type="ECO:0000256" key="2">
    <source>
        <dbReference type="ARBA" id="ARBA00022801"/>
    </source>
</evidence>
<keyword evidence="3" id="KW-0347">Helicase</keyword>
<dbReference type="PANTHER" id="PTHR14025:SF20">
    <property type="entry name" value="FANCONI ANEMIA GROUP M PROTEIN"/>
    <property type="match status" value="1"/>
</dbReference>
<accession>A0AAV4MZR7</accession>
<name>A0AAV4MZR7_CAEEX</name>
<dbReference type="GO" id="GO:0009378">
    <property type="term" value="F:four-way junction helicase activity"/>
    <property type="evidence" value="ECO:0007669"/>
    <property type="project" value="TreeGrafter"/>
</dbReference>
<dbReference type="InterPro" id="IPR027417">
    <property type="entry name" value="P-loop_NTPase"/>
</dbReference>
<evidence type="ECO:0000313" key="6">
    <source>
        <dbReference type="EMBL" id="GIX77738.1"/>
    </source>
</evidence>
<gene>
    <name evidence="6" type="primary">FANCM</name>
    <name evidence="6" type="ORF">CEXT_413261</name>
</gene>
<dbReference type="GO" id="GO:0043138">
    <property type="term" value="F:3'-5' DNA helicase activity"/>
    <property type="evidence" value="ECO:0007669"/>
    <property type="project" value="TreeGrafter"/>
</dbReference>
<reference evidence="6 7" key="1">
    <citation type="submission" date="2021-06" db="EMBL/GenBank/DDBJ databases">
        <title>Caerostris extrusa draft genome.</title>
        <authorList>
            <person name="Kono N."/>
            <person name="Arakawa K."/>
        </authorList>
    </citation>
    <scope>NUCLEOTIDE SEQUENCE [LARGE SCALE GENOMIC DNA]</scope>
</reference>
<dbReference type="GO" id="GO:0005524">
    <property type="term" value="F:ATP binding"/>
    <property type="evidence" value="ECO:0007669"/>
    <property type="project" value="UniProtKB-KW"/>
</dbReference>
<evidence type="ECO:0000256" key="3">
    <source>
        <dbReference type="ARBA" id="ARBA00022806"/>
    </source>
</evidence>
<dbReference type="EMBL" id="BPLR01020355">
    <property type="protein sequence ID" value="GIX77738.1"/>
    <property type="molecule type" value="Genomic_DNA"/>
</dbReference>
<protein>
    <submittedName>
        <fullName evidence="6">Fanconi anemia group M protein</fullName>
    </submittedName>
</protein>
<keyword evidence="1" id="KW-0547">Nucleotide-binding</keyword>
<dbReference type="CDD" id="cd18801">
    <property type="entry name" value="SF2_C_FANCM_Hef"/>
    <property type="match status" value="1"/>
</dbReference>
<keyword evidence="2" id="KW-0378">Hydrolase</keyword>
<evidence type="ECO:0000256" key="4">
    <source>
        <dbReference type="ARBA" id="ARBA00022840"/>
    </source>
</evidence>
<dbReference type="SUPFAM" id="SSF52540">
    <property type="entry name" value="P-loop containing nucleoside triphosphate hydrolases"/>
    <property type="match status" value="1"/>
</dbReference>
<dbReference type="SMART" id="SM00490">
    <property type="entry name" value="HELICc"/>
    <property type="match status" value="1"/>
</dbReference>
<proteinExistence type="predicted"/>
<dbReference type="Pfam" id="PF00271">
    <property type="entry name" value="Helicase_C"/>
    <property type="match status" value="1"/>
</dbReference>
<dbReference type="AlphaFoldDB" id="A0AAV4MZR7"/>
<dbReference type="Proteomes" id="UP001054945">
    <property type="component" value="Unassembled WGS sequence"/>
</dbReference>
<dbReference type="Gene3D" id="3.40.50.300">
    <property type="entry name" value="P-loop containing nucleotide triphosphate hydrolases"/>
    <property type="match status" value="1"/>
</dbReference>
<organism evidence="6 7">
    <name type="scientific">Caerostris extrusa</name>
    <name type="common">Bark spider</name>
    <name type="synonym">Caerostris bankana</name>
    <dbReference type="NCBI Taxonomy" id="172846"/>
    <lineage>
        <taxon>Eukaryota</taxon>
        <taxon>Metazoa</taxon>
        <taxon>Ecdysozoa</taxon>
        <taxon>Arthropoda</taxon>
        <taxon>Chelicerata</taxon>
        <taxon>Arachnida</taxon>
        <taxon>Araneae</taxon>
        <taxon>Araneomorphae</taxon>
        <taxon>Entelegynae</taxon>
        <taxon>Araneoidea</taxon>
        <taxon>Araneidae</taxon>
        <taxon>Caerostris</taxon>
    </lineage>
</organism>
<dbReference type="GO" id="GO:0036297">
    <property type="term" value="P:interstrand cross-link repair"/>
    <property type="evidence" value="ECO:0007669"/>
    <property type="project" value="TreeGrafter"/>
</dbReference>
<dbReference type="GO" id="GO:0016787">
    <property type="term" value="F:hydrolase activity"/>
    <property type="evidence" value="ECO:0007669"/>
    <property type="project" value="UniProtKB-KW"/>
</dbReference>
<feature type="domain" description="Helicase C-terminal" evidence="5">
    <location>
        <begin position="28"/>
        <end position="188"/>
    </location>
</feature>
<dbReference type="PANTHER" id="PTHR14025">
    <property type="entry name" value="FANCONI ANEMIA GROUP M FANCM FAMILY MEMBER"/>
    <property type="match status" value="1"/>
</dbReference>
<evidence type="ECO:0000256" key="1">
    <source>
        <dbReference type="ARBA" id="ARBA00022741"/>
    </source>
</evidence>
<dbReference type="PROSITE" id="PS51194">
    <property type="entry name" value="HELICASE_CTER"/>
    <property type="match status" value="1"/>
</dbReference>
<sequence length="438" mass="49558">MLEVTKLLELISVIKGLVIQNWKKLLEVVLQHFNIVNKGSNKDTRVMIFSQYRDSVQEITDMLNHHKPMIKVMSFLGQSSKSATNAGISQKQQLKVIQQFRSGGYNTLVSTCVGEEGLDIGEVDLIVCYDCPKSPIRLVQRMGRTGRLREGKIIILVAEGKRRTNVQYPSLIPPGVKPVCVKTVISVEAQKAPTKFKGKFRDDAFLNEDELNEFKSCFEITKSKQPLLPNSEMISLKVSEINEKKTDFFHYLKISYQVNQDCLFRNGYCGKLLLNILICPGHKEKIFPIETNSIKSCSDPLINLCEDYYDIFDFEEPMDVENHIEGNLNIDGSLNAKIYDMNEPVLYKDLQVSTIHSSINKDNNLLTKMFGITSIKLPGKFKNEDLKTPPIVSDSITFQEISSVCFEATVPLKSKSCVILNILNKKNESSIKKKNKGT</sequence>
<evidence type="ECO:0000313" key="7">
    <source>
        <dbReference type="Proteomes" id="UP001054945"/>
    </source>
</evidence>
<keyword evidence="7" id="KW-1185">Reference proteome</keyword>
<dbReference type="GO" id="GO:0000400">
    <property type="term" value="F:four-way junction DNA binding"/>
    <property type="evidence" value="ECO:0007669"/>
    <property type="project" value="TreeGrafter"/>
</dbReference>
<comment type="caution">
    <text evidence="6">The sequence shown here is derived from an EMBL/GenBank/DDBJ whole genome shotgun (WGS) entry which is preliminary data.</text>
</comment>
<evidence type="ECO:0000259" key="5">
    <source>
        <dbReference type="PROSITE" id="PS51194"/>
    </source>
</evidence>